<organism evidence="1">
    <name type="scientific">marine sediment metagenome</name>
    <dbReference type="NCBI Taxonomy" id="412755"/>
    <lineage>
        <taxon>unclassified sequences</taxon>
        <taxon>metagenomes</taxon>
        <taxon>ecological metagenomes</taxon>
    </lineage>
</organism>
<evidence type="ECO:0000313" key="1">
    <source>
        <dbReference type="EMBL" id="KKM95013.1"/>
    </source>
</evidence>
<proteinExistence type="predicted"/>
<comment type="caution">
    <text evidence="1">The sequence shown here is derived from an EMBL/GenBank/DDBJ whole genome shotgun (WGS) entry which is preliminary data.</text>
</comment>
<reference evidence="1" key="1">
    <citation type="journal article" date="2015" name="Nature">
        <title>Complex archaea that bridge the gap between prokaryotes and eukaryotes.</title>
        <authorList>
            <person name="Spang A."/>
            <person name="Saw J.H."/>
            <person name="Jorgensen S.L."/>
            <person name="Zaremba-Niedzwiedzka K."/>
            <person name="Martijn J."/>
            <person name="Lind A.E."/>
            <person name="van Eijk R."/>
            <person name="Schleper C."/>
            <person name="Guy L."/>
            <person name="Ettema T.J."/>
        </authorList>
    </citation>
    <scope>NUCLEOTIDE SEQUENCE</scope>
</reference>
<dbReference type="EMBL" id="LAZR01006063">
    <property type="protein sequence ID" value="KKM95013.1"/>
    <property type="molecule type" value="Genomic_DNA"/>
</dbReference>
<gene>
    <name evidence="1" type="ORF">LCGC14_1192440</name>
</gene>
<protein>
    <submittedName>
        <fullName evidence="1">Uncharacterized protein</fullName>
    </submittedName>
</protein>
<accession>A0A0F9LNR4</accession>
<dbReference type="AlphaFoldDB" id="A0A0F9LNR4"/>
<sequence>MLVTSNNGRVHLAEYATKGKNPKEYPGAVRKLCDGQWVFDEKEVKDRDVTCPVCEKK</sequence>
<name>A0A0F9LNR4_9ZZZZ</name>